<dbReference type="EMBL" id="CAJPEX010009625">
    <property type="protein sequence ID" value="CAG0924912.1"/>
    <property type="molecule type" value="Genomic_DNA"/>
</dbReference>
<dbReference type="InterPro" id="IPR018114">
    <property type="entry name" value="TRYPSIN_HIS"/>
</dbReference>
<feature type="signal peptide" evidence="2">
    <location>
        <begin position="1"/>
        <end position="27"/>
    </location>
</feature>
<feature type="domain" description="Peptidase S1" evidence="3">
    <location>
        <begin position="74"/>
        <end position="118"/>
    </location>
</feature>
<sequence>MRRWLFFVSSSSLWIRVALLIISLTQPQCTNVVDGAAAADGTHRRHRDSDNYAGQLMRQASSPADDEGDTPVIINGQKVANRNLAPWMVYLEALNSGICGGSLITNQVTLTAAHCVTSRCYNRSADQSQFSFLHHRRTDFLIRG</sequence>
<dbReference type="PANTHER" id="PTHR24252:SF7">
    <property type="entry name" value="HYALIN"/>
    <property type="match status" value="1"/>
</dbReference>
<keyword evidence="2" id="KW-0732">Signal</keyword>
<evidence type="ECO:0000256" key="2">
    <source>
        <dbReference type="SAM" id="SignalP"/>
    </source>
</evidence>
<dbReference type="Gene3D" id="2.40.10.10">
    <property type="entry name" value="Trypsin-like serine proteases"/>
    <property type="match status" value="1"/>
</dbReference>
<evidence type="ECO:0000313" key="5">
    <source>
        <dbReference type="Proteomes" id="UP000678499"/>
    </source>
</evidence>
<keyword evidence="5" id="KW-1185">Reference proteome</keyword>
<reference evidence="4" key="1">
    <citation type="submission" date="2020-11" db="EMBL/GenBank/DDBJ databases">
        <authorList>
            <person name="Tran Van P."/>
        </authorList>
    </citation>
    <scope>NUCLEOTIDE SEQUENCE</scope>
</reference>
<evidence type="ECO:0000256" key="1">
    <source>
        <dbReference type="ARBA" id="ARBA00023157"/>
    </source>
</evidence>
<feature type="chain" id="PRO_5036403339" description="Peptidase S1 domain-containing protein" evidence="2">
    <location>
        <begin position="28"/>
        <end position="144"/>
    </location>
</feature>
<organism evidence="4">
    <name type="scientific">Notodromas monacha</name>
    <dbReference type="NCBI Taxonomy" id="399045"/>
    <lineage>
        <taxon>Eukaryota</taxon>
        <taxon>Metazoa</taxon>
        <taxon>Ecdysozoa</taxon>
        <taxon>Arthropoda</taxon>
        <taxon>Crustacea</taxon>
        <taxon>Oligostraca</taxon>
        <taxon>Ostracoda</taxon>
        <taxon>Podocopa</taxon>
        <taxon>Podocopida</taxon>
        <taxon>Cypridocopina</taxon>
        <taxon>Cypridoidea</taxon>
        <taxon>Cyprididae</taxon>
        <taxon>Notodromas</taxon>
    </lineage>
</organism>
<dbReference type="Proteomes" id="UP000678499">
    <property type="component" value="Unassembled WGS sequence"/>
</dbReference>
<accession>A0A7R9GKR5</accession>
<evidence type="ECO:0000259" key="3">
    <source>
        <dbReference type="Pfam" id="PF00089"/>
    </source>
</evidence>
<dbReference type="GO" id="GO:0004252">
    <property type="term" value="F:serine-type endopeptidase activity"/>
    <property type="evidence" value="ECO:0007669"/>
    <property type="project" value="InterPro"/>
</dbReference>
<dbReference type="GO" id="GO:0006508">
    <property type="term" value="P:proteolysis"/>
    <property type="evidence" value="ECO:0007669"/>
    <property type="project" value="InterPro"/>
</dbReference>
<evidence type="ECO:0000313" key="4">
    <source>
        <dbReference type="EMBL" id="CAD7284760.1"/>
    </source>
</evidence>
<dbReference type="PROSITE" id="PS00134">
    <property type="entry name" value="TRYPSIN_HIS"/>
    <property type="match status" value="1"/>
</dbReference>
<dbReference type="SUPFAM" id="SSF50494">
    <property type="entry name" value="Trypsin-like serine proteases"/>
    <property type="match status" value="1"/>
</dbReference>
<dbReference type="EMBL" id="OA891662">
    <property type="protein sequence ID" value="CAD7284760.1"/>
    <property type="molecule type" value="Genomic_DNA"/>
</dbReference>
<name>A0A7R9GKR5_9CRUS</name>
<dbReference type="InterPro" id="IPR043504">
    <property type="entry name" value="Peptidase_S1_PA_chymotrypsin"/>
</dbReference>
<dbReference type="InterPro" id="IPR001254">
    <property type="entry name" value="Trypsin_dom"/>
</dbReference>
<feature type="non-terminal residue" evidence="4">
    <location>
        <position position="1"/>
    </location>
</feature>
<dbReference type="AlphaFoldDB" id="A0A7R9GKR5"/>
<dbReference type="InterPro" id="IPR009003">
    <property type="entry name" value="Peptidase_S1_PA"/>
</dbReference>
<dbReference type="PANTHER" id="PTHR24252">
    <property type="entry name" value="ACROSIN-RELATED"/>
    <property type="match status" value="1"/>
</dbReference>
<protein>
    <recommendedName>
        <fullName evidence="3">Peptidase S1 domain-containing protein</fullName>
    </recommendedName>
</protein>
<proteinExistence type="predicted"/>
<keyword evidence="1" id="KW-1015">Disulfide bond</keyword>
<dbReference type="Pfam" id="PF00089">
    <property type="entry name" value="Trypsin"/>
    <property type="match status" value="1"/>
</dbReference>
<dbReference type="OrthoDB" id="6380950at2759"/>
<gene>
    <name evidence="4" type="ORF">NMOB1V02_LOCUS12364</name>
</gene>